<dbReference type="Proteomes" id="UP001524473">
    <property type="component" value="Unassembled WGS sequence"/>
</dbReference>
<dbReference type="EMBL" id="JANFZH010000010">
    <property type="protein sequence ID" value="MCQ4839421.1"/>
    <property type="molecule type" value="Genomic_DNA"/>
</dbReference>
<dbReference type="InterPro" id="IPR011604">
    <property type="entry name" value="PDDEXK-like_dom_sf"/>
</dbReference>
<sequence>MAKHAVLSASSSERWLNCPPSARLCEAYEDKGSDYAAEGTDAHTLCEYRLKQALGIPAEDPIENLSWYNEEMEECAAGYAAYVVELLETAKLTCSDPVVMIEQRVDFSRWVQDGFGTADCILIADGVLNIVDYKHGKGVEVSAEGNTQLSLYSLGALEIFDGIYDIDRVCVHIFQPRKSNVISSMMDKSDLYKWADTELTEKAQLAYEGQGSFSCGEWCRFCKAKAECRERAEANLALARYEFQSPALLDDEEIADILGKVDALTAWASDVKEYALQQAISGKEWTGWKLVEGRSNRKYTSEAAVATTVEGAGFDPYERKVLGVTAMQKMLGKTRFEELLAPYIEKPQGKPTLVPESDKRPAMNTAKNDFMEEF</sequence>
<gene>
    <name evidence="3" type="ORF">NE695_05760</name>
</gene>
<reference evidence="3 4" key="1">
    <citation type="submission" date="2022-06" db="EMBL/GenBank/DDBJ databases">
        <title>Isolation of gut microbiota from human fecal samples.</title>
        <authorList>
            <person name="Pamer E.G."/>
            <person name="Barat B."/>
            <person name="Waligurski E."/>
            <person name="Medina S."/>
            <person name="Paddock L."/>
            <person name="Mostad J."/>
        </authorList>
    </citation>
    <scope>NUCLEOTIDE SEQUENCE [LARGE SCALE GENOMIC DNA]</scope>
    <source>
        <strain evidence="3 4">DFI.9.73</strain>
    </source>
</reference>
<protein>
    <submittedName>
        <fullName evidence="3">DUF2800 domain-containing protein</fullName>
    </submittedName>
</protein>
<keyword evidence="1" id="KW-0378">Hydrolase</keyword>
<accession>A0ABT1RXM0</accession>
<comment type="caution">
    <text evidence="3">The sequence shown here is derived from an EMBL/GenBank/DDBJ whole genome shotgun (WGS) entry which is preliminary data.</text>
</comment>
<dbReference type="Pfam" id="PF10926">
    <property type="entry name" value="DUF2800"/>
    <property type="match status" value="1"/>
</dbReference>
<evidence type="ECO:0000256" key="1">
    <source>
        <dbReference type="ARBA" id="ARBA00022801"/>
    </source>
</evidence>
<evidence type="ECO:0000313" key="4">
    <source>
        <dbReference type="Proteomes" id="UP001524473"/>
    </source>
</evidence>
<keyword evidence="4" id="KW-1185">Reference proteome</keyword>
<evidence type="ECO:0000313" key="3">
    <source>
        <dbReference type="EMBL" id="MCQ4839421.1"/>
    </source>
</evidence>
<evidence type="ECO:0000256" key="2">
    <source>
        <dbReference type="SAM" id="MobiDB-lite"/>
    </source>
</evidence>
<name>A0ABT1RXM0_9FIRM</name>
<dbReference type="InterPro" id="IPR021229">
    <property type="entry name" value="DUF2800"/>
</dbReference>
<proteinExistence type="predicted"/>
<organism evidence="3 4">
    <name type="scientific">Neglectibacter timonensis</name>
    <dbReference type="NCBI Taxonomy" id="1776382"/>
    <lineage>
        <taxon>Bacteria</taxon>
        <taxon>Bacillati</taxon>
        <taxon>Bacillota</taxon>
        <taxon>Clostridia</taxon>
        <taxon>Eubacteriales</taxon>
        <taxon>Oscillospiraceae</taxon>
        <taxon>Neglectibacter</taxon>
    </lineage>
</organism>
<feature type="region of interest" description="Disordered" evidence="2">
    <location>
        <begin position="350"/>
        <end position="374"/>
    </location>
</feature>
<dbReference type="Gene3D" id="3.90.320.10">
    <property type="match status" value="1"/>
</dbReference>